<organism evidence="4 5">
    <name type="scientific">Stemphylium lycopersici</name>
    <name type="common">Tomato gray leaf spot disease fungus</name>
    <name type="synonym">Thyrospora lycopersici</name>
    <dbReference type="NCBI Taxonomy" id="183478"/>
    <lineage>
        <taxon>Eukaryota</taxon>
        <taxon>Fungi</taxon>
        <taxon>Dikarya</taxon>
        <taxon>Ascomycota</taxon>
        <taxon>Pezizomycotina</taxon>
        <taxon>Dothideomycetes</taxon>
        <taxon>Pleosporomycetidae</taxon>
        <taxon>Pleosporales</taxon>
        <taxon>Pleosporineae</taxon>
        <taxon>Pleosporaceae</taxon>
        <taxon>Stemphylium</taxon>
    </lineage>
</organism>
<proteinExistence type="predicted"/>
<dbReference type="EMBL" id="QGDH01000023">
    <property type="protein sequence ID" value="RAR14311.1"/>
    <property type="molecule type" value="Genomic_DNA"/>
</dbReference>
<evidence type="ECO:0000256" key="2">
    <source>
        <dbReference type="SAM" id="MobiDB-lite"/>
    </source>
</evidence>
<dbReference type="AlphaFoldDB" id="A0A364NB84"/>
<dbReference type="Proteomes" id="UP000249619">
    <property type="component" value="Unassembled WGS sequence"/>
</dbReference>
<accession>A0A364NB84</accession>
<feature type="domain" description="Cyclin C-terminal" evidence="3">
    <location>
        <begin position="264"/>
        <end position="395"/>
    </location>
</feature>
<keyword evidence="1" id="KW-0195">Cyclin</keyword>
<protein>
    <submittedName>
        <fullName evidence="4">Cyclin-like protein</fullName>
    </submittedName>
</protein>
<dbReference type="Gene3D" id="1.10.472.10">
    <property type="entry name" value="Cyclin-like"/>
    <property type="match status" value="2"/>
</dbReference>
<feature type="region of interest" description="Disordered" evidence="2">
    <location>
        <begin position="1"/>
        <end position="72"/>
    </location>
</feature>
<dbReference type="CDD" id="cd20525">
    <property type="entry name" value="CYCLIN_CCNH_rpt2"/>
    <property type="match status" value="1"/>
</dbReference>
<reference evidence="5" key="1">
    <citation type="submission" date="2018-05" db="EMBL/GenBank/DDBJ databases">
        <title>Draft genome sequence of Stemphylium lycopersici strain CIDEFI 213.</title>
        <authorList>
            <person name="Medina R."/>
            <person name="Franco M.E.E."/>
            <person name="Lucentini C.G."/>
            <person name="Saparrat M.C.N."/>
            <person name="Balatti P.A."/>
        </authorList>
    </citation>
    <scope>NUCLEOTIDE SEQUENCE [LARGE SCALE GENOMIC DNA]</scope>
    <source>
        <strain evidence="5">CIDEFI 213</strain>
    </source>
</reference>
<evidence type="ECO:0000259" key="3">
    <source>
        <dbReference type="Pfam" id="PF16899"/>
    </source>
</evidence>
<evidence type="ECO:0000313" key="4">
    <source>
        <dbReference type="EMBL" id="RAR14311.1"/>
    </source>
</evidence>
<keyword evidence="5" id="KW-1185">Reference proteome</keyword>
<feature type="compositionally biased region" description="Polar residues" evidence="2">
    <location>
        <begin position="135"/>
        <end position="149"/>
    </location>
</feature>
<feature type="compositionally biased region" description="Basic and acidic residues" evidence="2">
    <location>
        <begin position="468"/>
        <end position="477"/>
    </location>
</feature>
<name>A0A364NB84_STELY</name>
<evidence type="ECO:0000256" key="1">
    <source>
        <dbReference type="ARBA" id="ARBA00023127"/>
    </source>
</evidence>
<feature type="region of interest" description="Disordered" evidence="2">
    <location>
        <begin position="451"/>
        <end position="488"/>
    </location>
</feature>
<dbReference type="Pfam" id="PF16899">
    <property type="entry name" value="Cyclin_C_2"/>
    <property type="match status" value="1"/>
</dbReference>
<comment type="caution">
    <text evidence="4">The sequence shown here is derived from an EMBL/GenBank/DDBJ whole genome shotgun (WGS) entry which is preliminary data.</text>
</comment>
<sequence>MASGAIGSAQRQRAEFKRVSLGKTCHTSAPSHQDRAKPQSPKAPKSHTPNPSFRIRPRPITPDPTMKLTEDDLYRSSTQYRNWSFTRAQLAEQRLRINVQATERVKANLARVRAQRAQDAVDNDGTASGVDKENGSGTSGANTPNPGMQTATEVNCLTAEEELKIVDEFCERAIALGNHYSFPLNVVATCIQFLRRFYLYNSPMTYHVNTILRTIMFMATKIELFNIHVSQYAEGAGRNVTSEDVLAPEYIIMQGLRYNLDVRHPFRAIKAGHMELLEMAHGKYKGPAQGMSPADVQSKILSLPPKSGRGPAIKLPEKKVEERIHAAYGVATNTLRTIAVLTDAYFLYTPSQIWLSAHLLADEPLTLFYLSTKLPASHPLYEKTLATLRSCAHLISSHRLYVNNTLPAPERDAREAKHKAELKGLVQKLKNCRDPDKVDLVKLNQAQKRDAVQGDALEESKAKRRKLAREGYEKESDAFWGPELAKAE</sequence>
<dbReference type="CDD" id="cd20524">
    <property type="entry name" value="CYCLIN_CCNH_rpt1"/>
    <property type="match status" value="1"/>
</dbReference>
<dbReference type="InterPro" id="IPR031658">
    <property type="entry name" value="Cyclin_C_2"/>
</dbReference>
<dbReference type="PANTHER" id="PTHR10026">
    <property type="entry name" value="CYCLIN"/>
    <property type="match status" value="1"/>
</dbReference>
<dbReference type="GO" id="GO:0016538">
    <property type="term" value="F:cyclin-dependent protein serine/threonine kinase regulator activity"/>
    <property type="evidence" value="ECO:0007669"/>
    <property type="project" value="InterPro"/>
</dbReference>
<evidence type="ECO:0000313" key="5">
    <source>
        <dbReference type="Proteomes" id="UP000249619"/>
    </source>
</evidence>
<dbReference type="InterPro" id="IPR043198">
    <property type="entry name" value="Cyclin/Ssn8"/>
</dbReference>
<dbReference type="InterPro" id="IPR036915">
    <property type="entry name" value="Cyclin-like_sf"/>
</dbReference>
<dbReference type="STRING" id="183478.A0A364NB84"/>
<feature type="region of interest" description="Disordered" evidence="2">
    <location>
        <begin position="115"/>
        <end position="149"/>
    </location>
</feature>
<dbReference type="SUPFAM" id="SSF47954">
    <property type="entry name" value="Cyclin-like"/>
    <property type="match status" value="2"/>
</dbReference>
<gene>
    <name evidence="4" type="ORF">DDE83_002261</name>
</gene>
<dbReference type="GO" id="GO:0006357">
    <property type="term" value="P:regulation of transcription by RNA polymerase II"/>
    <property type="evidence" value="ECO:0007669"/>
    <property type="project" value="InterPro"/>
</dbReference>